<feature type="compositionally biased region" description="Basic and acidic residues" evidence="1">
    <location>
        <begin position="179"/>
        <end position="193"/>
    </location>
</feature>
<feature type="region of interest" description="Disordered" evidence="1">
    <location>
        <begin position="179"/>
        <end position="260"/>
    </location>
</feature>
<evidence type="ECO:0000256" key="1">
    <source>
        <dbReference type="SAM" id="MobiDB-lite"/>
    </source>
</evidence>
<reference evidence="2" key="1">
    <citation type="submission" date="2020-05" db="EMBL/GenBank/DDBJ databases">
        <title>WGS assembly of Panicum virgatum.</title>
        <authorList>
            <person name="Lovell J.T."/>
            <person name="Jenkins J."/>
            <person name="Shu S."/>
            <person name="Juenger T.E."/>
            <person name="Schmutz J."/>
        </authorList>
    </citation>
    <scope>NUCLEOTIDE SEQUENCE</scope>
    <source>
        <strain evidence="2">AP13</strain>
    </source>
</reference>
<dbReference type="Proteomes" id="UP000823388">
    <property type="component" value="Chromosome 1N"/>
</dbReference>
<evidence type="ECO:0000313" key="2">
    <source>
        <dbReference type="EMBL" id="KAG2653448.1"/>
    </source>
</evidence>
<evidence type="ECO:0000313" key="3">
    <source>
        <dbReference type="Proteomes" id="UP000823388"/>
    </source>
</evidence>
<feature type="region of interest" description="Disordered" evidence="1">
    <location>
        <begin position="59"/>
        <end position="115"/>
    </location>
</feature>
<name>A0A8T0X481_PANVG</name>
<proteinExistence type="predicted"/>
<dbReference type="AlphaFoldDB" id="A0A8T0X481"/>
<sequence>MAALLARQAAQVLRADGGPLLFHANNIAGVPAHEPALRRRPPRGIRSLLWRRRGRFVGGRPAASRSATRAGSSTAFRKHGRRRRHIQGWLLGATTSRSPTRPRTTATASDREDGRLQAAGTGYTAQQHQYPFSLADLQGGQGMPWHTLSGPPWRMELACAGCSCLSRLGLALTFPNERTDAAQKKKKDTEGRRCLLTAPDSLTRRGPTSNRPAPSHERSRTAGKKTRLPSAPDSLTQSRRLASRERPWVSSARSRRLYES</sequence>
<organism evidence="2 3">
    <name type="scientific">Panicum virgatum</name>
    <name type="common">Blackwell switchgrass</name>
    <dbReference type="NCBI Taxonomy" id="38727"/>
    <lineage>
        <taxon>Eukaryota</taxon>
        <taxon>Viridiplantae</taxon>
        <taxon>Streptophyta</taxon>
        <taxon>Embryophyta</taxon>
        <taxon>Tracheophyta</taxon>
        <taxon>Spermatophyta</taxon>
        <taxon>Magnoliopsida</taxon>
        <taxon>Liliopsida</taxon>
        <taxon>Poales</taxon>
        <taxon>Poaceae</taxon>
        <taxon>PACMAD clade</taxon>
        <taxon>Panicoideae</taxon>
        <taxon>Panicodae</taxon>
        <taxon>Paniceae</taxon>
        <taxon>Panicinae</taxon>
        <taxon>Panicum</taxon>
        <taxon>Panicum sect. Hiantes</taxon>
    </lineage>
</organism>
<feature type="compositionally biased region" description="Low complexity" evidence="1">
    <location>
        <begin position="59"/>
        <end position="75"/>
    </location>
</feature>
<accession>A0A8T0X481</accession>
<feature type="compositionally biased region" description="Basic residues" evidence="1">
    <location>
        <begin position="76"/>
        <end position="86"/>
    </location>
</feature>
<dbReference type="EMBL" id="CM029038">
    <property type="protein sequence ID" value="KAG2653448.1"/>
    <property type="molecule type" value="Genomic_DNA"/>
</dbReference>
<comment type="caution">
    <text evidence="2">The sequence shown here is derived from an EMBL/GenBank/DDBJ whole genome shotgun (WGS) entry which is preliminary data.</text>
</comment>
<keyword evidence="3" id="KW-1185">Reference proteome</keyword>
<gene>
    <name evidence="2" type="ORF">PVAP13_1NG481019</name>
</gene>
<feature type="compositionally biased region" description="Low complexity" evidence="1">
    <location>
        <begin position="93"/>
        <end position="108"/>
    </location>
</feature>
<protein>
    <submittedName>
        <fullName evidence="2">Uncharacterized protein</fullName>
    </submittedName>
</protein>